<dbReference type="RefSeq" id="WP_247813155.1">
    <property type="nucleotide sequence ID" value="NZ_CP095855.1"/>
</dbReference>
<gene>
    <name evidence="2" type="ORF">MYF79_06825</name>
</gene>
<keyword evidence="3" id="KW-1185">Reference proteome</keyword>
<feature type="signal peptide" evidence="1">
    <location>
        <begin position="1"/>
        <end position="18"/>
    </location>
</feature>
<sequence length="199" mass="23281">MRHILILSLLFTTLQTYAQTPDSIWLKQLRTLRDAIYQRDKETVKKFFDLPFSASNVWYLAQENNDANDSLTQNAINQLASNATPLSEKLFMLYFDQIFHKKFVTVFLKIKTKEVFEKKFVQSPEYQGNNKWYYKCSVYFYRAEQRLLINYESSNMAEGEEPKYDKNGDLLKTPLGGSEGLEFKMLDGQMKLVFISNAG</sequence>
<accession>A0ABY4I5Z9</accession>
<protein>
    <submittedName>
        <fullName evidence="2">Uncharacterized protein</fullName>
    </submittedName>
</protein>
<keyword evidence="1" id="KW-0732">Signal</keyword>
<evidence type="ECO:0000313" key="2">
    <source>
        <dbReference type="EMBL" id="UPK71010.1"/>
    </source>
</evidence>
<dbReference type="Proteomes" id="UP000830198">
    <property type="component" value="Chromosome"/>
</dbReference>
<reference evidence="2 3" key="1">
    <citation type="submission" date="2022-04" db="EMBL/GenBank/DDBJ databases">
        <title>The arsenic-methylating capacity of Chitinophaga filiformis YT5 during chitin decomposition.</title>
        <authorList>
            <person name="Chen G."/>
            <person name="Liang Y."/>
        </authorList>
    </citation>
    <scope>NUCLEOTIDE SEQUENCE [LARGE SCALE GENOMIC DNA]</scope>
    <source>
        <strain evidence="2 3">YT5</strain>
    </source>
</reference>
<evidence type="ECO:0000256" key="1">
    <source>
        <dbReference type="SAM" id="SignalP"/>
    </source>
</evidence>
<dbReference type="EMBL" id="CP095855">
    <property type="protein sequence ID" value="UPK71010.1"/>
    <property type="molecule type" value="Genomic_DNA"/>
</dbReference>
<name>A0ABY4I5Z9_CHIFI</name>
<evidence type="ECO:0000313" key="3">
    <source>
        <dbReference type="Proteomes" id="UP000830198"/>
    </source>
</evidence>
<feature type="chain" id="PRO_5046682302" evidence="1">
    <location>
        <begin position="19"/>
        <end position="199"/>
    </location>
</feature>
<organism evidence="2 3">
    <name type="scientific">Chitinophaga filiformis</name>
    <name type="common">Myxococcus filiformis</name>
    <name type="synonym">Flexibacter filiformis</name>
    <dbReference type="NCBI Taxonomy" id="104663"/>
    <lineage>
        <taxon>Bacteria</taxon>
        <taxon>Pseudomonadati</taxon>
        <taxon>Bacteroidota</taxon>
        <taxon>Chitinophagia</taxon>
        <taxon>Chitinophagales</taxon>
        <taxon>Chitinophagaceae</taxon>
        <taxon>Chitinophaga</taxon>
    </lineage>
</organism>
<proteinExistence type="predicted"/>